<comment type="caution">
    <text evidence="1">The sequence shown here is derived from an EMBL/GenBank/DDBJ whole genome shotgun (WGS) entry which is preliminary data.</text>
</comment>
<protein>
    <submittedName>
        <fullName evidence="1">Uncharacterized protein</fullName>
    </submittedName>
</protein>
<evidence type="ECO:0000313" key="2">
    <source>
        <dbReference type="Proteomes" id="UP001497623"/>
    </source>
</evidence>
<keyword evidence="2" id="KW-1185">Reference proteome</keyword>
<sequence length="161" mass="18154">LHNEDSSASLFENIWMAHEVGSDIYCSKVYKESDMLLLPSLKKRRPPSNAMNVPFDILAAITNTVEDVYLMIQVHEREKAFVRIHLHDISSLRTKIFRGYCLGVHGISYTGPSMINKSDYVGEKYIELGHHMKEIKVNILPSYGDDGCGSQSPQLDPEVNG</sequence>
<evidence type="ECO:0000313" key="1">
    <source>
        <dbReference type="EMBL" id="CAL4061422.1"/>
    </source>
</evidence>
<organism evidence="1 2">
    <name type="scientific">Meganyctiphanes norvegica</name>
    <name type="common">Northern krill</name>
    <name type="synonym">Thysanopoda norvegica</name>
    <dbReference type="NCBI Taxonomy" id="48144"/>
    <lineage>
        <taxon>Eukaryota</taxon>
        <taxon>Metazoa</taxon>
        <taxon>Ecdysozoa</taxon>
        <taxon>Arthropoda</taxon>
        <taxon>Crustacea</taxon>
        <taxon>Multicrustacea</taxon>
        <taxon>Malacostraca</taxon>
        <taxon>Eumalacostraca</taxon>
        <taxon>Eucarida</taxon>
        <taxon>Euphausiacea</taxon>
        <taxon>Euphausiidae</taxon>
        <taxon>Meganyctiphanes</taxon>
    </lineage>
</organism>
<gene>
    <name evidence="1" type="ORF">MNOR_LOCUS2150</name>
</gene>
<proteinExistence type="predicted"/>
<name>A0AAV2PLX8_MEGNR</name>
<dbReference type="Proteomes" id="UP001497623">
    <property type="component" value="Unassembled WGS sequence"/>
</dbReference>
<dbReference type="AlphaFoldDB" id="A0AAV2PLX8"/>
<feature type="non-terminal residue" evidence="1">
    <location>
        <position position="1"/>
    </location>
</feature>
<dbReference type="EMBL" id="CAXKWB010000625">
    <property type="protein sequence ID" value="CAL4061422.1"/>
    <property type="molecule type" value="Genomic_DNA"/>
</dbReference>
<reference evidence="1 2" key="1">
    <citation type="submission" date="2024-05" db="EMBL/GenBank/DDBJ databases">
        <authorList>
            <person name="Wallberg A."/>
        </authorList>
    </citation>
    <scope>NUCLEOTIDE SEQUENCE [LARGE SCALE GENOMIC DNA]</scope>
</reference>
<accession>A0AAV2PLX8</accession>
<feature type="non-terminal residue" evidence="1">
    <location>
        <position position="161"/>
    </location>
</feature>